<keyword evidence="7" id="KW-1185">Reference proteome</keyword>
<keyword evidence="2 4" id="KW-0238">DNA-binding</keyword>
<feature type="domain" description="HTH tetR-type" evidence="5">
    <location>
        <begin position="11"/>
        <end position="71"/>
    </location>
</feature>
<dbReference type="EMBL" id="AZCZ01000019">
    <property type="protein sequence ID" value="KRK36517.1"/>
    <property type="molecule type" value="Genomic_DNA"/>
</dbReference>
<dbReference type="PANTHER" id="PTHR30055">
    <property type="entry name" value="HTH-TYPE TRANSCRIPTIONAL REGULATOR RUTR"/>
    <property type="match status" value="1"/>
</dbReference>
<dbReference type="RefSeq" id="WP_020089484.1">
    <property type="nucleotide sequence ID" value="NZ_AZCZ01000019.1"/>
</dbReference>
<dbReference type="Proteomes" id="UP000051176">
    <property type="component" value="Unassembled WGS sequence"/>
</dbReference>
<dbReference type="OrthoDB" id="9796019at2"/>
<feature type="DNA-binding region" description="H-T-H motif" evidence="4">
    <location>
        <begin position="34"/>
        <end position="53"/>
    </location>
</feature>
<name>A0A0R1GR88_9LACO</name>
<evidence type="ECO:0000259" key="5">
    <source>
        <dbReference type="PROSITE" id="PS50977"/>
    </source>
</evidence>
<evidence type="ECO:0000313" key="7">
    <source>
        <dbReference type="Proteomes" id="UP000051176"/>
    </source>
</evidence>
<evidence type="ECO:0000256" key="4">
    <source>
        <dbReference type="PROSITE-ProRule" id="PRU00335"/>
    </source>
</evidence>
<dbReference type="InterPro" id="IPR036271">
    <property type="entry name" value="Tet_transcr_reg_TetR-rel_C_sf"/>
</dbReference>
<dbReference type="PROSITE" id="PS50977">
    <property type="entry name" value="HTH_TETR_2"/>
    <property type="match status" value="1"/>
</dbReference>
<dbReference type="Pfam" id="PF00440">
    <property type="entry name" value="TetR_N"/>
    <property type="match status" value="1"/>
</dbReference>
<gene>
    <name evidence="6" type="ORF">FD07_GL000647</name>
</gene>
<dbReference type="Gene3D" id="1.10.357.10">
    <property type="entry name" value="Tetracycline Repressor, domain 2"/>
    <property type="match status" value="1"/>
</dbReference>
<keyword evidence="3" id="KW-0804">Transcription</keyword>
<keyword evidence="1" id="KW-0805">Transcription regulation</keyword>
<dbReference type="InterPro" id="IPR050109">
    <property type="entry name" value="HTH-type_TetR-like_transc_reg"/>
</dbReference>
<reference evidence="6 7" key="1">
    <citation type="journal article" date="2015" name="Genome Announc.">
        <title>Expanding the biotechnology potential of lactobacilli through comparative genomics of 213 strains and associated genera.</title>
        <authorList>
            <person name="Sun Z."/>
            <person name="Harris H.M."/>
            <person name="McCann A."/>
            <person name="Guo C."/>
            <person name="Argimon S."/>
            <person name="Zhang W."/>
            <person name="Yang X."/>
            <person name="Jeffery I.B."/>
            <person name="Cooney J.C."/>
            <person name="Kagawa T.F."/>
            <person name="Liu W."/>
            <person name="Song Y."/>
            <person name="Salvetti E."/>
            <person name="Wrobel A."/>
            <person name="Rasinkangas P."/>
            <person name="Parkhill J."/>
            <person name="Rea M.C."/>
            <person name="O'Sullivan O."/>
            <person name="Ritari J."/>
            <person name="Douillard F.P."/>
            <person name="Paul Ross R."/>
            <person name="Yang R."/>
            <person name="Briner A.E."/>
            <person name="Felis G.E."/>
            <person name="de Vos W.M."/>
            <person name="Barrangou R."/>
            <person name="Klaenhammer T.R."/>
            <person name="Caufield P.W."/>
            <person name="Cui Y."/>
            <person name="Zhang H."/>
            <person name="O'Toole P.W."/>
        </authorList>
    </citation>
    <scope>NUCLEOTIDE SEQUENCE [LARGE SCALE GENOMIC DNA]</scope>
    <source>
        <strain evidence="6 7">ATCC 53295</strain>
    </source>
</reference>
<dbReference type="PANTHER" id="PTHR30055:SF148">
    <property type="entry name" value="TETR-FAMILY TRANSCRIPTIONAL REGULATOR"/>
    <property type="match status" value="1"/>
</dbReference>
<proteinExistence type="predicted"/>
<dbReference type="Pfam" id="PF16859">
    <property type="entry name" value="TetR_C_11"/>
    <property type="match status" value="1"/>
</dbReference>
<dbReference type="AlphaFoldDB" id="A0A0R1GR88"/>
<dbReference type="GO" id="GO:0000976">
    <property type="term" value="F:transcription cis-regulatory region binding"/>
    <property type="evidence" value="ECO:0007669"/>
    <property type="project" value="TreeGrafter"/>
</dbReference>
<evidence type="ECO:0000256" key="3">
    <source>
        <dbReference type="ARBA" id="ARBA00023163"/>
    </source>
</evidence>
<sequence length="198" mass="22090">MAEKKIRRRGQALVDAILAATWEQLQVKGYQALTIEGVARAAATTKTVLYRRWPDKAHLVLAALSKYDNFTGYVVPDTGALRTDLLDLMGQIAAFLEKLKGETFRGLLAERLQHLELDKLMSRANGNAAIRGIMQPMLDRAAKRGEITRTDWPDRVINLVGILLINEVVSRQELSQAARNEMVDDILLPVFGQQGNSH</sequence>
<comment type="caution">
    <text evidence="6">The sequence shown here is derived from an EMBL/GenBank/DDBJ whole genome shotgun (WGS) entry which is preliminary data.</text>
</comment>
<dbReference type="InterPro" id="IPR009057">
    <property type="entry name" value="Homeodomain-like_sf"/>
</dbReference>
<protein>
    <recommendedName>
        <fullName evidence="5">HTH tetR-type domain-containing protein</fullName>
    </recommendedName>
</protein>
<evidence type="ECO:0000313" key="6">
    <source>
        <dbReference type="EMBL" id="KRK36517.1"/>
    </source>
</evidence>
<dbReference type="InterPro" id="IPR011075">
    <property type="entry name" value="TetR_C"/>
</dbReference>
<dbReference type="SUPFAM" id="SSF48498">
    <property type="entry name" value="Tetracyclin repressor-like, C-terminal domain"/>
    <property type="match status" value="1"/>
</dbReference>
<evidence type="ECO:0000256" key="2">
    <source>
        <dbReference type="ARBA" id="ARBA00023125"/>
    </source>
</evidence>
<dbReference type="InterPro" id="IPR001647">
    <property type="entry name" value="HTH_TetR"/>
</dbReference>
<dbReference type="STRING" id="357278.IV61_GL000690"/>
<dbReference type="eggNOG" id="COG1309">
    <property type="taxonomic scope" value="Bacteria"/>
</dbReference>
<dbReference type="SUPFAM" id="SSF46689">
    <property type="entry name" value="Homeodomain-like"/>
    <property type="match status" value="1"/>
</dbReference>
<organism evidence="6 7">
    <name type="scientific">Levilactobacillus parabrevis ATCC 53295</name>
    <dbReference type="NCBI Taxonomy" id="1267003"/>
    <lineage>
        <taxon>Bacteria</taxon>
        <taxon>Bacillati</taxon>
        <taxon>Bacillota</taxon>
        <taxon>Bacilli</taxon>
        <taxon>Lactobacillales</taxon>
        <taxon>Lactobacillaceae</taxon>
        <taxon>Levilactobacillus</taxon>
    </lineage>
</organism>
<accession>A0A0R1GR88</accession>
<dbReference type="PATRIC" id="fig|1267003.4.peg.687"/>
<evidence type="ECO:0000256" key="1">
    <source>
        <dbReference type="ARBA" id="ARBA00023015"/>
    </source>
</evidence>
<dbReference type="Gene3D" id="1.10.10.60">
    <property type="entry name" value="Homeodomain-like"/>
    <property type="match status" value="1"/>
</dbReference>
<dbReference type="GO" id="GO:0003700">
    <property type="term" value="F:DNA-binding transcription factor activity"/>
    <property type="evidence" value="ECO:0007669"/>
    <property type="project" value="TreeGrafter"/>
</dbReference>